<evidence type="ECO:0000256" key="5">
    <source>
        <dbReference type="ARBA" id="ARBA00047942"/>
    </source>
</evidence>
<dbReference type="Pfam" id="PF22654">
    <property type="entry name" value="DUF7008"/>
    <property type="match status" value="1"/>
</dbReference>
<sequence length="1202" mass="136270">MINRPRLLANLQTLVRKLEADLQERIAAPEVPEVGQRLRAEYDQAKQADRTAQTFSQWAADYKTQVAVAWVLSATFARFLEDNGLVSPPRLAGLGDDLQRARDEHELYFRSHPTETDREYLLWVFGELARLPGATEIFGEGNLLWAHPTWLSGDGGKDILAFFQTIDPSTGALAHDFADPSWDTRFLGDLYQDLSEAARKKYALLQTPIFVEQFILDRTLDPAIDEFGLDTVRMIDPACGSGHFLLGSFERLLDRWLRKEPGTLVEELARRALEAGHGVDVNPFAVAVSRFRLLLAAMKATNQKDLKNARAFPLHVACGDSLLHGEGSQLVLGEWAPMAHHFVSEDIAALNGLLRLGHYHAVVANPPYIVPRDSALNGEYRKRYKACHRQYSLAVPFMERIFQLAVPGGYTGQITANSFMKREFGKKLIEEFFPKVDLTHVIDTSGAYIPGHGTPTVVLFGRNRAPMAKTIRTVMGIRGEPSTPEDPTQGLVWSAILDQLDVEGSESEFVSVADSQRDLFHKHPWSIGGGGAAALKEHINQVGRTSLGEVIDSIGFLAITGEDEIFVLPNHVTARHKILAKSFCTGDLIRDWMIDDENIVVFPYKESEDGMPSFTYEEASSLTQYLWNHRTHLQSRNMFGRSISEHGFRWYEYIQFIRDRVQSFYLIAFAFVATHNHFVLDRGGKVFKQSAPVIKLPASATEDDHLALLGLLNSSTACFWMQQVFHNKGRPGADAAAADEPWEFRFEHDGTKLQQFPLPINRPIKLARQLDDLAQESSRLLPEIILSSWPQVNSEPLEDVIEKTFQKWQLNRSNMIAIQEELDWKCYQLYKVVADDLTYYGKIPSLKVGQRAFEIILARQIEADEIKTVWFERLNGTPITEIPPEWPEDYQALVQKRIDLIESDKSVGLLEQFQHKRRWQTASWQSQLERALQGWLLNRLESYFDLDGRMNPAGTPTAQIAEPKLISTVKLADIARQDPEFVQVGELYTHNPAFDVLTLVNTLVEAQSVPLLPVLRYKATGQRKRQDWQHTWALQRQEDAIDARTQLPADHADYLNPTAAKHLKAQQIGDIPVPPKYTTADFLKTHYWKLRGKLDVPKERWVSFPHCAGPDQQPVIAWAGYDHLQLALALSTYFVYIKEDVGGHEDPRLIPLLAGLIELLPWLHQWHNHLDPTYGLKMGDYIASFIDDEARQLNLTPDDLTT</sequence>
<feature type="non-terminal residue" evidence="8">
    <location>
        <position position="1202"/>
    </location>
</feature>
<dbReference type="EC" id="2.1.1.72" evidence="1"/>
<dbReference type="EMBL" id="QBMN01000164">
    <property type="protein sequence ID" value="PZO35570.1"/>
    <property type="molecule type" value="Genomic_DNA"/>
</dbReference>
<gene>
    <name evidence="8" type="primary">pglX</name>
    <name evidence="8" type="ORF">DCF17_18535</name>
</gene>
<protein>
    <recommendedName>
        <fullName evidence="1">site-specific DNA-methyltransferase (adenine-specific)</fullName>
        <ecNumber evidence="1">2.1.1.72</ecNumber>
    </recommendedName>
</protein>
<dbReference type="NCBIfam" id="NF033451">
    <property type="entry name" value="BREX_2_MTaseX"/>
    <property type="match status" value="1"/>
</dbReference>
<feature type="domain" description="DUF7008" evidence="7">
    <location>
        <begin position="815"/>
        <end position="1201"/>
    </location>
</feature>
<comment type="catalytic activity">
    <reaction evidence="5">
        <text>a 2'-deoxyadenosine in DNA + S-adenosyl-L-methionine = an N(6)-methyl-2'-deoxyadenosine in DNA + S-adenosyl-L-homocysteine + H(+)</text>
        <dbReference type="Rhea" id="RHEA:15197"/>
        <dbReference type="Rhea" id="RHEA-COMP:12418"/>
        <dbReference type="Rhea" id="RHEA-COMP:12419"/>
        <dbReference type="ChEBI" id="CHEBI:15378"/>
        <dbReference type="ChEBI" id="CHEBI:57856"/>
        <dbReference type="ChEBI" id="CHEBI:59789"/>
        <dbReference type="ChEBI" id="CHEBI:90615"/>
        <dbReference type="ChEBI" id="CHEBI:90616"/>
        <dbReference type="EC" id="2.1.1.72"/>
    </reaction>
</comment>
<dbReference type="PANTHER" id="PTHR33841:SF1">
    <property type="entry name" value="DNA METHYLTRANSFERASE A"/>
    <property type="match status" value="1"/>
</dbReference>
<evidence type="ECO:0000256" key="1">
    <source>
        <dbReference type="ARBA" id="ARBA00011900"/>
    </source>
</evidence>
<dbReference type="PRINTS" id="PR00507">
    <property type="entry name" value="N12N6MTFRASE"/>
</dbReference>
<dbReference type="PANTHER" id="PTHR33841">
    <property type="entry name" value="DNA METHYLTRANSFERASE YEEA-RELATED"/>
    <property type="match status" value="1"/>
</dbReference>
<proteinExistence type="predicted"/>
<evidence type="ECO:0000256" key="4">
    <source>
        <dbReference type="ARBA" id="ARBA00022691"/>
    </source>
</evidence>
<keyword evidence="2 8" id="KW-0489">Methyltransferase</keyword>
<dbReference type="InterPro" id="IPR054277">
    <property type="entry name" value="DUF7008"/>
</dbReference>
<evidence type="ECO:0000313" key="8">
    <source>
        <dbReference type="EMBL" id="PZO35570.1"/>
    </source>
</evidence>
<dbReference type="SUPFAM" id="SSF53335">
    <property type="entry name" value="S-adenosyl-L-methionine-dependent methyltransferases"/>
    <property type="match status" value="1"/>
</dbReference>
<accession>A0A2W4VUD5</accession>
<evidence type="ECO:0000256" key="3">
    <source>
        <dbReference type="ARBA" id="ARBA00022679"/>
    </source>
</evidence>
<dbReference type="PROSITE" id="PS00092">
    <property type="entry name" value="N6_MTASE"/>
    <property type="match status" value="1"/>
</dbReference>
<dbReference type="InterPro" id="IPR029063">
    <property type="entry name" value="SAM-dependent_MTases_sf"/>
</dbReference>
<evidence type="ECO:0000259" key="6">
    <source>
        <dbReference type="Pfam" id="PF07669"/>
    </source>
</evidence>
<dbReference type="Proteomes" id="UP000249081">
    <property type="component" value="Unassembled WGS sequence"/>
</dbReference>
<evidence type="ECO:0000313" key="9">
    <source>
        <dbReference type="Proteomes" id="UP000249081"/>
    </source>
</evidence>
<keyword evidence="3 8" id="KW-0808">Transferase</keyword>
<dbReference type="GO" id="GO:0009007">
    <property type="term" value="F:site-specific DNA-methyltransferase (adenine-specific) activity"/>
    <property type="evidence" value="ECO:0007669"/>
    <property type="project" value="UniProtKB-EC"/>
</dbReference>
<reference evidence="8 9" key="2">
    <citation type="submission" date="2018-06" db="EMBL/GenBank/DDBJ databases">
        <title>Metagenomic assembly of (sub)arctic Cyanobacteria and their associated microbiome from non-axenic cultures.</title>
        <authorList>
            <person name="Baurain D."/>
        </authorList>
    </citation>
    <scope>NUCLEOTIDE SEQUENCE [LARGE SCALE GENOMIC DNA]</scope>
    <source>
        <strain evidence="8">ULC041bin1</strain>
    </source>
</reference>
<dbReference type="GO" id="GO:0032259">
    <property type="term" value="P:methylation"/>
    <property type="evidence" value="ECO:0007669"/>
    <property type="project" value="UniProtKB-KW"/>
</dbReference>
<dbReference type="Pfam" id="PF07669">
    <property type="entry name" value="Eco57I"/>
    <property type="match status" value="1"/>
</dbReference>
<dbReference type="Gene3D" id="3.40.50.150">
    <property type="entry name" value="Vaccinia Virus protein VP39"/>
    <property type="match status" value="1"/>
</dbReference>
<comment type="caution">
    <text evidence="8">The sequence shown here is derived from an EMBL/GenBank/DDBJ whole genome shotgun (WGS) entry which is preliminary data.</text>
</comment>
<keyword evidence="4" id="KW-0949">S-adenosyl-L-methionine</keyword>
<evidence type="ECO:0000256" key="2">
    <source>
        <dbReference type="ARBA" id="ARBA00022603"/>
    </source>
</evidence>
<dbReference type="InterPro" id="IPR011639">
    <property type="entry name" value="MethylTrfase_TaqI-like_dom"/>
</dbReference>
<dbReference type="GO" id="GO:0003676">
    <property type="term" value="F:nucleic acid binding"/>
    <property type="evidence" value="ECO:0007669"/>
    <property type="project" value="InterPro"/>
</dbReference>
<dbReference type="InterPro" id="IPR002052">
    <property type="entry name" value="DNA_methylase_N6_adenine_CS"/>
</dbReference>
<evidence type="ECO:0000259" key="7">
    <source>
        <dbReference type="Pfam" id="PF22654"/>
    </source>
</evidence>
<dbReference type="InterPro" id="IPR050953">
    <property type="entry name" value="N4_N6_ade-DNA_methylase"/>
</dbReference>
<name>A0A2W4VUD5_9CYAN</name>
<reference evidence="9" key="1">
    <citation type="submission" date="2018-04" db="EMBL/GenBank/DDBJ databases">
        <authorList>
            <person name="Cornet L."/>
        </authorList>
    </citation>
    <scope>NUCLEOTIDE SEQUENCE [LARGE SCALE GENOMIC DNA]</scope>
</reference>
<feature type="domain" description="Type II methyltransferase M.TaqI-like" evidence="6">
    <location>
        <begin position="278"/>
        <end position="444"/>
    </location>
</feature>
<organism evidence="8 9">
    <name type="scientific">Shackletoniella antarctica</name>
    <dbReference type="NCBI Taxonomy" id="268115"/>
    <lineage>
        <taxon>Bacteria</taxon>
        <taxon>Bacillati</taxon>
        <taxon>Cyanobacteriota</taxon>
        <taxon>Cyanophyceae</taxon>
        <taxon>Oculatellales</taxon>
        <taxon>Oculatellaceae</taxon>
        <taxon>Shackletoniella</taxon>
    </lineage>
</organism>
<dbReference type="AlphaFoldDB" id="A0A2W4VUD5"/>
<dbReference type="GO" id="GO:0006304">
    <property type="term" value="P:DNA modification"/>
    <property type="evidence" value="ECO:0007669"/>
    <property type="project" value="InterPro"/>
</dbReference>